<evidence type="ECO:0000256" key="1">
    <source>
        <dbReference type="PROSITE-ProRule" id="PRU00047"/>
    </source>
</evidence>
<proteinExistence type="predicted"/>
<reference evidence="3" key="2">
    <citation type="journal article" date="2024" name="Plant">
        <title>Genomic evolution and insights into agronomic trait innovations of Sesamum species.</title>
        <authorList>
            <person name="Miao H."/>
            <person name="Wang L."/>
            <person name="Qu L."/>
            <person name="Liu H."/>
            <person name="Sun Y."/>
            <person name="Le M."/>
            <person name="Wang Q."/>
            <person name="Wei S."/>
            <person name="Zheng Y."/>
            <person name="Lin W."/>
            <person name="Duan Y."/>
            <person name="Cao H."/>
            <person name="Xiong S."/>
            <person name="Wang X."/>
            <person name="Wei L."/>
            <person name="Li C."/>
            <person name="Ma Q."/>
            <person name="Ju M."/>
            <person name="Zhao R."/>
            <person name="Li G."/>
            <person name="Mu C."/>
            <person name="Tian Q."/>
            <person name="Mei H."/>
            <person name="Zhang T."/>
            <person name="Gao T."/>
            <person name="Zhang H."/>
        </authorList>
    </citation>
    <scope>NUCLEOTIDE SEQUENCE</scope>
    <source>
        <strain evidence="3">G02</strain>
    </source>
</reference>
<evidence type="ECO:0000259" key="2">
    <source>
        <dbReference type="PROSITE" id="PS50158"/>
    </source>
</evidence>
<dbReference type="InterPro" id="IPR001878">
    <property type="entry name" value="Znf_CCHC"/>
</dbReference>
<keyword evidence="1" id="KW-0862">Zinc</keyword>
<reference evidence="3" key="1">
    <citation type="submission" date="2020-06" db="EMBL/GenBank/DDBJ databases">
        <authorList>
            <person name="Li T."/>
            <person name="Hu X."/>
            <person name="Zhang T."/>
            <person name="Song X."/>
            <person name="Zhang H."/>
            <person name="Dai N."/>
            <person name="Sheng W."/>
            <person name="Hou X."/>
            <person name="Wei L."/>
        </authorList>
    </citation>
    <scope>NUCLEOTIDE SEQUENCE</scope>
    <source>
        <strain evidence="3">G02</strain>
        <tissue evidence="3">Leaf</tissue>
    </source>
</reference>
<accession>A0AAW2IX97</accession>
<evidence type="ECO:0000313" key="3">
    <source>
        <dbReference type="EMBL" id="KAL0286742.1"/>
    </source>
</evidence>
<dbReference type="GO" id="GO:0008270">
    <property type="term" value="F:zinc ion binding"/>
    <property type="evidence" value="ECO:0007669"/>
    <property type="project" value="UniProtKB-KW"/>
</dbReference>
<dbReference type="SUPFAM" id="SSF57756">
    <property type="entry name" value="Retrovirus zinc finger-like domains"/>
    <property type="match status" value="1"/>
</dbReference>
<dbReference type="EMBL" id="JACGWJ010000928">
    <property type="protein sequence ID" value="KAL0286742.1"/>
    <property type="molecule type" value="Genomic_DNA"/>
</dbReference>
<gene>
    <name evidence="3" type="ORF">Sradi_7140500</name>
</gene>
<feature type="domain" description="CCHC-type" evidence="2">
    <location>
        <begin position="246"/>
        <end position="261"/>
    </location>
</feature>
<dbReference type="InterPro" id="IPR036875">
    <property type="entry name" value="Znf_CCHC_sf"/>
</dbReference>
<sequence>MNYNDWLRNLRIVLDFENQTYALDKPLPVTLPEGSTPEERVTFERWQEDNRKVHSVVLASMTYDIQKQYDRHDDVASIMLSMKEVYAVLDRHIRYAATKVFFGTKMTERSSVREHGIKMLSLVEKLEDLQAGLDNDIYIDVILQSLPPSYDSFVVNYNMNGLEKSINELINMLVQYKATIKKSEPLVLVWRLRPLKAKGKGARRWKRKKGKAKAVASALSAPVAPVGMGKGKRKVGSKPNKANDVCIHCREKGHWKRECPKFLSSAGTFVIEVLERSRKLSRDEVVLKLGDGKAVAAEAVGIVHLVVSDQVRIE</sequence>
<organism evidence="3">
    <name type="scientific">Sesamum radiatum</name>
    <name type="common">Black benniseed</name>
    <dbReference type="NCBI Taxonomy" id="300843"/>
    <lineage>
        <taxon>Eukaryota</taxon>
        <taxon>Viridiplantae</taxon>
        <taxon>Streptophyta</taxon>
        <taxon>Embryophyta</taxon>
        <taxon>Tracheophyta</taxon>
        <taxon>Spermatophyta</taxon>
        <taxon>Magnoliopsida</taxon>
        <taxon>eudicotyledons</taxon>
        <taxon>Gunneridae</taxon>
        <taxon>Pentapetalae</taxon>
        <taxon>asterids</taxon>
        <taxon>lamiids</taxon>
        <taxon>Lamiales</taxon>
        <taxon>Pedaliaceae</taxon>
        <taxon>Sesamum</taxon>
    </lineage>
</organism>
<name>A0AAW2IX97_SESRA</name>
<dbReference type="PROSITE" id="PS50158">
    <property type="entry name" value="ZF_CCHC"/>
    <property type="match status" value="1"/>
</dbReference>
<dbReference type="Gene3D" id="4.10.60.10">
    <property type="entry name" value="Zinc finger, CCHC-type"/>
    <property type="match status" value="1"/>
</dbReference>
<protein>
    <recommendedName>
        <fullName evidence="2">CCHC-type domain-containing protein</fullName>
    </recommendedName>
</protein>
<keyword evidence="1" id="KW-0479">Metal-binding</keyword>
<keyword evidence="1" id="KW-0863">Zinc-finger</keyword>
<dbReference type="GO" id="GO:0003676">
    <property type="term" value="F:nucleic acid binding"/>
    <property type="evidence" value="ECO:0007669"/>
    <property type="project" value="InterPro"/>
</dbReference>
<dbReference type="Pfam" id="PF14223">
    <property type="entry name" value="Retrotran_gag_2"/>
    <property type="match status" value="1"/>
</dbReference>
<dbReference type="SMART" id="SM00343">
    <property type="entry name" value="ZnF_C2HC"/>
    <property type="match status" value="1"/>
</dbReference>
<dbReference type="AlphaFoldDB" id="A0AAW2IX97"/>
<comment type="caution">
    <text evidence="3">The sequence shown here is derived from an EMBL/GenBank/DDBJ whole genome shotgun (WGS) entry which is preliminary data.</text>
</comment>